<protein>
    <submittedName>
        <fullName evidence="1">Uncharacterized protein</fullName>
    </submittedName>
</protein>
<accession>A0ACC2TKD4</accession>
<proteinExistence type="predicted"/>
<dbReference type="EMBL" id="QTSX02002841">
    <property type="protein sequence ID" value="KAJ9075050.1"/>
    <property type="molecule type" value="Genomic_DNA"/>
</dbReference>
<reference evidence="1" key="1">
    <citation type="submission" date="2022-04" db="EMBL/GenBank/DDBJ databases">
        <title>Genome of the entomopathogenic fungus Entomophthora muscae.</title>
        <authorList>
            <person name="Elya C."/>
            <person name="Lovett B.R."/>
            <person name="Lee E."/>
            <person name="Macias A.M."/>
            <person name="Hajek A.E."/>
            <person name="De Bivort B.L."/>
            <person name="Kasson M.T."/>
            <person name="De Fine Licht H.H."/>
            <person name="Stajich J.E."/>
        </authorList>
    </citation>
    <scope>NUCLEOTIDE SEQUENCE</scope>
    <source>
        <strain evidence="1">Berkeley</strain>
    </source>
</reference>
<comment type="caution">
    <text evidence="1">The sequence shown here is derived from an EMBL/GenBank/DDBJ whole genome shotgun (WGS) entry which is preliminary data.</text>
</comment>
<keyword evidence="2" id="KW-1185">Reference proteome</keyword>
<organism evidence="1 2">
    <name type="scientific">Entomophthora muscae</name>
    <dbReference type="NCBI Taxonomy" id="34485"/>
    <lineage>
        <taxon>Eukaryota</taxon>
        <taxon>Fungi</taxon>
        <taxon>Fungi incertae sedis</taxon>
        <taxon>Zoopagomycota</taxon>
        <taxon>Entomophthoromycotina</taxon>
        <taxon>Entomophthoromycetes</taxon>
        <taxon>Entomophthorales</taxon>
        <taxon>Entomophthoraceae</taxon>
        <taxon>Entomophthora</taxon>
    </lineage>
</organism>
<dbReference type="Proteomes" id="UP001165960">
    <property type="component" value="Unassembled WGS sequence"/>
</dbReference>
<name>A0ACC2TKD4_9FUNG</name>
<sequence length="571" mass="62120">MIFSLSSIKTSEPATEALTSNSVETSNLLNSSQTSTTLDPSITNKVQTQKGASKAGSIVSPVKVDTTESKLEIILEEPSAKYPANKLKRTFAQPLRTSPSKRPQSKVLFKGDSDLSTLEPLILAKAKRTSTRVTQKLIQPKSIASASIQSPAESNTTEFIPTSQDTLENAEPRIIASSQSDSVNPMSKEELKEAVSPIPPTEGDGNVAGSLVPPQETPDADMKAPLIPKRDDNNAISSRTRRASRGDTTLVTQPIKKLRSSKKTKDDTNPKPAASNLKIGCQGSGMNLSKRNLSANPKAMLQLSPSAYRKELSTPNSNEMPTEADLQQQAETNVSQDSPLSSVPIATQNLDSSLISSPIIVSDPSDANIDDAKRQISCSPQDSSVDSDVEHCLFEKSDAQNNPKSRSSSQPLIHSAFQEFSSGSITPIKSYPNSAQMPWLDTAQYKTWKKLAQMVLKDIAHHRLAPLFQRPIKESLAPGYYSIVKRPMDLSTIQSRIKNGVITTTEEFTRDVLLMCQNALMFNRVDTEIHQMAQEMLASVKGHLETLNAAVLYNSASQQHVSTPVFPPPKQ</sequence>
<evidence type="ECO:0000313" key="2">
    <source>
        <dbReference type="Proteomes" id="UP001165960"/>
    </source>
</evidence>
<gene>
    <name evidence="1" type="ORF">DSO57_1000333</name>
</gene>
<evidence type="ECO:0000313" key="1">
    <source>
        <dbReference type="EMBL" id="KAJ9075050.1"/>
    </source>
</evidence>